<dbReference type="OrthoDB" id="5372616at2"/>
<name>A0A1G6WUC5_9PROT</name>
<evidence type="ECO:0000313" key="3">
    <source>
        <dbReference type="EMBL" id="SDD68787.1"/>
    </source>
</evidence>
<proteinExistence type="predicted"/>
<dbReference type="SUPFAM" id="SSF53850">
    <property type="entry name" value="Periplasmic binding protein-like II"/>
    <property type="match status" value="1"/>
</dbReference>
<dbReference type="Proteomes" id="UP000183685">
    <property type="component" value="Unassembled WGS sequence"/>
</dbReference>
<dbReference type="PANTHER" id="PTHR31528">
    <property type="entry name" value="4-AMINO-5-HYDROXYMETHYL-2-METHYLPYRIMIDINE PHOSPHATE SYNTHASE THI11-RELATED"/>
    <property type="match status" value="1"/>
</dbReference>
<feature type="signal peptide" evidence="1">
    <location>
        <begin position="1"/>
        <end position="20"/>
    </location>
</feature>
<accession>A0A1G6WUC5</accession>
<dbReference type="GO" id="GO:0009228">
    <property type="term" value="P:thiamine biosynthetic process"/>
    <property type="evidence" value="ECO:0007669"/>
    <property type="project" value="InterPro"/>
</dbReference>
<keyword evidence="1" id="KW-0732">Signal</keyword>
<dbReference type="RefSeq" id="WP_074519322.1">
    <property type="nucleotide sequence ID" value="NZ_FNAK01000002.1"/>
</dbReference>
<dbReference type="Gene3D" id="3.40.190.10">
    <property type="entry name" value="Periplasmic binding protein-like II"/>
    <property type="match status" value="2"/>
</dbReference>
<dbReference type="InterPro" id="IPR027939">
    <property type="entry name" value="NMT1/THI5"/>
</dbReference>
<feature type="domain" description="SsuA/THI5-like" evidence="2">
    <location>
        <begin position="40"/>
        <end position="241"/>
    </location>
</feature>
<evidence type="ECO:0000313" key="4">
    <source>
        <dbReference type="Proteomes" id="UP000183685"/>
    </source>
</evidence>
<dbReference type="AlphaFoldDB" id="A0A1G6WUC5"/>
<evidence type="ECO:0000259" key="2">
    <source>
        <dbReference type="Pfam" id="PF09084"/>
    </source>
</evidence>
<sequence length="326" mass="35837">MKRHLFIGFLSILFCASAVAAQNPDTLTKITFATDWKAQAEHGGFYQALAKGYYRARGLDVTIRSGGPQLDNPRLMAAGALDIAMASNSFQPINLMAAGADVKVVMAAFQKDPQVMMVHPHVEATGLADLKGRPVFLADSAIATVWPWLKARFGYEDRNIRKYTYSLAPWLANPETVQEGYVSSEPFTATQAGVEPKVFLLSDEGYPGYSAMVMVRGSYMMENRQVVADFVAASIKGWQDYLWGDPAPGNALILKDNPEKTAELIANGIKIMLANQMVGDKSEVGMMTHARWQQFYDEMSALGILAKGLDVGEAYTLDFVAREDRD</sequence>
<gene>
    <name evidence="3" type="ORF">SAMN04488071_1207</name>
</gene>
<reference evidence="3 4" key="1">
    <citation type="submission" date="2016-10" db="EMBL/GenBank/DDBJ databases">
        <authorList>
            <person name="de Groot N.N."/>
        </authorList>
    </citation>
    <scope>NUCLEOTIDE SEQUENCE [LARGE SCALE GENOMIC DNA]</scope>
    <source>
        <strain evidence="3 4">CGMCC 1.9109</strain>
    </source>
</reference>
<dbReference type="STRING" id="637679.GCA_001550055_02923"/>
<dbReference type="EMBL" id="FNAK01000002">
    <property type="protein sequence ID" value="SDD68787.1"/>
    <property type="molecule type" value="Genomic_DNA"/>
</dbReference>
<organism evidence="3 4">
    <name type="scientific">Kordiimonas lacus</name>
    <dbReference type="NCBI Taxonomy" id="637679"/>
    <lineage>
        <taxon>Bacteria</taxon>
        <taxon>Pseudomonadati</taxon>
        <taxon>Pseudomonadota</taxon>
        <taxon>Alphaproteobacteria</taxon>
        <taxon>Kordiimonadales</taxon>
        <taxon>Kordiimonadaceae</taxon>
        <taxon>Kordiimonas</taxon>
    </lineage>
</organism>
<keyword evidence="4" id="KW-1185">Reference proteome</keyword>
<evidence type="ECO:0000256" key="1">
    <source>
        <dbReference type="SAM" id="SignalP"/>
    </source>
</evidence>
<dbReference type="Pfam" id="PF09084">
    <property type="entry name" value="NMT1"/>
    <property type="match status" value="1"/>
</dbReference>
<feature type="chain" id="PRO_5010175866" evidence="1">
    <location>
        <begin position="21"/>
        <end position="326"/>
    </location>
</feature>
<protein>
    <submittedName>
        <fullName evidence="3">NitT/TauT family transport system substrate-binding protein</fullName>
    </submittedName>
</protein>
<dbReference type="PANTHER" id="PTHR31528:SF3">
    <property type="entry name" value="THIAMINE BIOSYNTHESIS PROTEIN HI_0357-RELATED"/>
    <property type="match status" value="1"/>
</dbReference>
<dbReference type="InterPro" id="IPR015168">
    <property type="entry name" value="SsuA/THI5"/>
</dbReference>